<accession>A0ACC3NK83</accession>
<gene>
    <name evidence="1" type="ORF">LTR37_005041</name>
</gene>
<proteinExistence type="predicted"/>
<keyword evidence="2" id="KW-1185">Reference proteome</keyword>
<sequence length="244" mass="26788">MDSETKARLEQVRKCTPRYLFRAWNNNPDIGVRLSGGHQGLNTPSAITPIAFAAGHGHSCADELTQEQFGNMATSHLTACSYSETEFSSWAASPSFVVDYGQRLVEDPSRSNAHGILGNVHISIIDTHQLWETNQIFYVPKLDCFEYSGPWEVCPEEYLAHGVITGPGHRALPLASFSPTFCNIGGYTCLPDTVPFDDSVVNAARALARKYGSTFELPMTLACLSMAGERGKHVMRELEEGLLC</sequence>
<protein>
    <submittedName>
        <fullName evidence="1">Uncharacterized protein</fullName>
    </submittedName>
</protein>
<evidence type="ECO:0000313" key="2">
    <source>
        <dbReference type="Proteomes" id="UP001281147"/>
    </source>
</evidence>
<organism evidence="1 2">
    <name type="scientific">Vermiconidia calcicola</name>
    <dbReference type="NCBI Taxonomy" id="1690605"/>
    <lineage>
        <taxon>Eukaryota</taxon>
        <taxon>Fungi</taxon>
        <taxon>Dikarya</taxon>
        <taxon>Ascomycota</taxon>
        <taxon>Pezizomycotina</taxon>
        <taxon>Dothideomycetes</taxon>
        <taxon>Dothideomycetidae</taxon>
        <taxon>Mycosphaerellales</taxon>
        <taxon>Extremaceae</taxon>
        <taxon>Vermiconidia</taxon>
    </lineage>
</organism>
<comment type="caution">
    <text evidence="1">The sequence shown here is derived from an EMBL/GenBank/DDBJ whole genome shotgun (WGS) entry which is preliminary data.</text>
</comment>
<dbReference type="Proteomes" id="UP001281147">
    <property type="component" value="Unassembled WGS sequence"/>
</dbReference>
<dbReference type="EMBL" id="JAUTXU010000031">
    <property type="protein sequence ID" value="KAK3718537.1"/>
    <property type="molecule type" value="Genomic_DNA"/>
</dbReference>
<reference evidence="1" key="1">
    <citation type="submission" date="2023-07" db="EMBL/GenBank/DDBJ databases">
        <title>Black Yeasts Isolated from many extreme environments.</title>
        <authorList>
            <person name="Coleine C."/>
            <person name="Stajich J.E."/>
            <person name="Selbmann L."/>
        </authorList>
    </citation>
    <scope>NUCLEOTIDE SEQUENCE</scope>
    <source>
        <strain evidence="1">CCFEE 5714</strain>
    </source>
</reference>
<evidence type="ECO:0000313" key="1">
    <source>
        <dbReference type="EMBL" id="KAK3718537.1"/>
    </source>
</evidence>
<name>A0ACC3NK83_9PEZI</name>